<accession>A0ACD5US56</accession>
<sequence length="326" mass="36337">MALITAVPEVALRYGNARPMPAIGMGTAKFPLVPESTRDAVLAAVEVGYRHFDTASLYGSEQALGEAVAEAVRRDLVASREEVFVTSKLWCTQCHPHLVLPSLRESLRNLQMDYVDLYLIHWPISLKPGPGVFPAKREDAVPFDFEGVWREMEECHRLGLAKTIGVSNFTTWHLDKILATATVPPAVNQVEMNPVWQQRKLREYCAEKGIHVAAYSPLGGQNWSGEGNAVLQSKVLAEIAEARGKSIAQVALRWIYEQGLSPIVKSFSKERLKQNLEIFDWELNDDDLTKIGQIPQKKIVKAANVIFSPEGEFTSVDLSDIEIVEE</sequence>
<keyword evidence="2" id="KW-1185">Reference proteome</keyword>
<organism evidence="1 2">
    <name type="scientific">Avena sativa</name>
    <name type="common">Oat</name>
    <dbReference type="NCBI Taxonomy" id="4498"/>
    <lineage>
        <taxon>Eukaryota</taxon>
        <taxon>Viridiplantae</taxon>
        <taxon>Streptophyta</taxon>
        <taxon>Embryophyta</taxon>
        <taxon>Tracheophyta</taxon>
        <taxon>Spermatophyta</taxon>
        <taxon>Magnoliopsida</taxon>
        <taxon>Liliopsida</taxon>
        <taxon>Poales</taxon>
        <taxon>Poaceae</taxon>
        <taxon>BOP clade</taxon>
        <taxon>Pooideae</taxon>
        <taxon>Poodae</taxon>
        <taxon>Poeae</taxon>
        <taxon>Poeae Chloroplast Group 1 (Aveneae type)</taxon>
        <taxon>Aveninae</taxon>
        <taxon>Avena</taxon>
    </lineage>
</organism>
<reference evidence="1" key="1">
    <citation type="submission" date="2021-05" db="EMBL/GenBank/DDBJ databases">
        <authorList>
            <person name="Scholz U."/>
            <person name="Mascher M."/>
            <person name="Fiebig A."/>
        </authorList>
    </citation>
    <scope>NUCLEOTIDE SEQUENCE [LARGE SCALE GENOMIC DNA]</scope>
</reference>
<name>A0ACD5US56_AVESA</name>
<dbReference type="Proteomes" id="UP001732700">
    <property type="component" value="Chromosome 2C"/>
</dbReference>
<dbReference type="EnsemblPlants" id="AVESA.00010b.r2.2CG0303210.1">
    <property type="protein sequence ID" value="AVESA.00010b.r2.2CG0303210.1.CDS"/>
    <property type="gene ID" value="AVESA.00010b.r2.2CG0303210"/>
</dbReference>
<evidence type="ECO:0000313" key="2">
    <source>
        <dbReference type="Proteomes" id="UP001732700"/>
    </source>
</evidence>
<protein>
    <submittedName>
        <fullName evidence="1">Uncharacterized protein</fullName>
    </submittedName>
</protein>
<proteinExistence type="predicted"/>
<reference evidence="1" key="2">
    <citation type="submission" date="2025-09" db="UniProtKB">
        <authorList>
            <consortium name="EnsemblPlants"/>
        </authorList>
    </citation>
    <scope>IDENTIFICATION</scope>
</reference>
<evidence type="ECO:0000313" key="1">
    <source>
        <dbReference type="EnsemblPlants" id="AVESA.00010b.r2.2CG0303210.1.CDS"/>
    </source>
</evidence>